<evidence type="ECO:0000313" key="1">
    <source>
        <dbReference type="EMBL" id="QHU29594.1"/>
    </source>
</evidence>
<reference evidence="1" key="1">
    <citation type="journal article" date="2020" name="Nature">
        <title>Giant virus diversity and host interactions through global metagenomics.</title>
        <authorList>
            <person name="Schulz F."/>
            <person name="Roux S."/>
            <person name="Paez-Espino D."/>
            <person name="Jungbluth S."/>
            <person name="Walsh D.A."/>
            <person name="Denef V.J."/>
            <person name="McMahon K.D."/>
            <person name="Konstantinidis K.T."/>
            <person name="Eloe-Fadrosh E.A."/>
            <person name="Kyrpides N.C."/>
            <person name="Woyke T."/>
        </authorList>
    </citation>
    <scope>NUCLEOTIDE SEQUENCE</scope>
    <source>
        <strain evidence="1">GVMAG-M-3300027804-48</strain>
    </source>
</reference>
<proteinExistence type="predicted"/>
<dbReference type="EMBL" id="MN740491">
    <property type="protein sequence ID" value="QHU29594.1"/>
    <property type="molecule type" value="Genomic_DNA"/>
</dbReference>
<sequence length="81" mass="9353">MNTTMNKLNAGLYSGDVNFSKKPWGNDYSIGRIEPDALEYAKFFYAKNHIPGIQNRPGNNTYSSVEVYKKFLDNYNLQCYN</sequence>
<organism evidence="1">
    <name type="scientific">viral metagenome</name>
    <dbReference type="NCBI Taxonomy" id="1070528"/>
    <lineage>
        <taxon>unclassified sequences</taxon>
        <taxon>metagenomes</taxon>
        <taxon>organismal metagenomes</taxon>
    </lineage>
</organism>
<accession>A0A6C0LJ60</accession>
<protein>
    <submittedName>
        <fullName evidence="1">Uncharacterized protein</fullName>
    </submittedName>
</protein>
<name>A0A6C0LJ60_9ZZZZ</name>
<dbReference type="AlphaFoldDB" id="A0A6C0LJ60"/>